<proteinExistence type="predicted"/>
<dbReference type="AlphaFoldDB" id="A0A6J6LF32"/>
<name>A0A6J6LF32_9ZZZZ</name>
<accession>A0A6J6LF32</accession>
<reference evidence="1" key="1">
    <citation type="submission" date="2020-05" db="EMBL/GenBank/DDBJ databases">
        <authorList>
            <person name="Chiriac C."/>
            <person name="Salcher M."/>
            <person name="Ghai R."/>
            <person name="Kavagutti S V."/>
        </authorList>
    </citation>
    <scope>NUCLEOTIDE SEQUENCE</scope>
</reference>
<sequence length="207" mass="22516">MSIYRDVVLGTSCPKFVVVRVIQRLDPIGSRRYRTDKHATTKAVLLAPNCIGDRVVNVVQEDLTDAGTTLWSAADVVGQPAIVGLHACVTVFVLVRSWRLSKEDEVREERRNRVWVDDLGNNAVGEHVAITAIVVPVADTKIGVLEILERVLVLLAPCVEVIAVLRVKKLAVLNMAATRVGVGRDDDVVIVRSEHGVSCGELALCGH</sequence>
<protein>
    <submittedName>
        <fullName evidence="1">Unannotated protein</fullName>
    </submittedName>
</protein>
<dbReference type="EMBL" id="CAEZVV010000194">
    <property type="protein sequence ID" value="CAB4660322.1"/>
    <property type="molecule type" value="Genomic_DNA"/>
</dbReference>
<evidence type="ECO:0000313" key="1">
    <source>
        <dbReference type="EMBL" id="CAB4660322.1"/>
    </source>
</evidence>
<gene>
    <name evidence="1" type="ORF">UFOPK2143_01799</name>
</gene>
<organism evidence="1">
    <name type="scientific">freshwater metagenome</name>
    <dbReference type="NCBI Taxonomy" id="449393"/>
    <lineage>
        <taxon>unclassified sequences</taxon>
        <taxon>metagenomes</taxon>
        <taxon>ecological metagenomes</taxon>
    </lineage>
</organism>